<dbReference type="Pfam" id="PF00294">
    <property type="entry name" value="PfkB"/>
    <property type="match status" value="1"/>
</dbReference>
<evidence type="ECO:0000259" key="3">
    <source>
        <dbReference type="Pfam" id="PF00294"/>
    </source>
</evidence>
<dbReference type="PANTHER" id="PTHR10584:SF166">
    <property type="entry name" value="RIBOKINASE"/>
    <property type="match status" value="1"/>
</dbReference>
<dbReference type="InterPro" id="IPR011611">
    <property type="entry name" value="PfkB_dom"/>
</dbReference>
<accession>A0A1G2KUC1</accession>
<name>A0A1G2KUC1_9BACT</name>
<evidence type="ECO:0000256" key="1">
    <source>
        <dbReference type="ARBA" id="ARBA00022679"/>
    </source>
</evidence>
<organism evidence="4 5">
    <name type="scientific">Candidatus Sungbacteria bacterium RIFCSPHIGHO2_02_FULL_49_20</name>
    <dbReference type="NCBI Taxonomy" id="1802272"/>
    <lineage>
        <taxon>Bacteria</taxon>
        <taxon>Candidatus Sungiibacteriota</taxon>
    </lineage>
</organism>
<keyword evidence="1" id="KW-0808">Transferase</keyword>
<protein>
    <recommendedName>
        <fullName evidence="3">Carbohydrate kinase PfkB domain-containing protein</fullName>
    </recommendedName>
</protein>
<dbReference type="GO" id="GO:0016301">
    <property type="term" value="F:kinase activity"/>
    <property type="evidence" value="ECO:0007669"/>
    <property type="project" value="UniProtKB-KW"/>
</dbReference>
<dbReference type="AlphaFoldDB" id="A0A1G2KUC1"/>
<dbReference type="Gene3D" id="3.40.1190.20">
    <property type="match status" value="1"/>
</dbReference>
<feature type="domain" description="Carbohydrate kinase PfkB" evidence="3">
    <location>
        <begin position="55"/>
        <end position="307"/>
    </location>
</feature>
<comment type="caution">
    <text evidence="4">The sequence shown here is derived from an EMBL/GenBank/DDBJ whole genome shotgun (WGS) entry which is preliminary data.</text>
</comment>
<dbReference type="InterPro" id="IPR029056">
    <property type="entry name" value="Ribokinase-like"/>
</dbReference>
<reference evidence="4 5" key="1">
    <citation type="journal article" date="2016" name="Nat. Commun.">
        <title>Thousands of microbial genomes shed light on interconnected biogeochemical processes in an aquifer system.</title>
        <authorList>
            <person name="Anantharaman K."/>
            <person name="Brown C.T."/>
            <person name="Hug L.A."/>
            <person name="Sharon I."/>
            <person name="Castelle C.J."/>
            <person name="Probst A.J."/>
            <person name="Thomas B.C."/>
            <person name="Singh A."/>
            <person name="Wilkins M.J."/>
            <person name="Karaoz U."/>
            <person name="Brodie E.L."/>
            <person name="Williams K.H."/>
            <person name="Hubbard S.S."/>
            <person name="Banfield J.F."/>
        </authorList>
    </citation>
    <scope>NUCLEOTIDE SEQUENCE [LARGE SCALE GENOMIC DNA]</scope>
</reference>
<keyword evidence="2" id="KW-0418">Kinase</keyword>
<proteinExistence type="predicted"/>
<dbReference type="EMBL" id="MHQK01000013">
    <property type="protein sequence ID" value="OHA02009.1"/>
    <property type="molecule type" value="Genomic_DNA"/>
</dbReference>
<sequence length="329" mass="36610">MTENYDFLGIGDIVTDAFIQLKDPSAHIDIDHEVREICMRFADKIPYENVTVIPAVGNSANATVAAARLGLSSALAANVGGDHYGSESVEALAKERVGTEFVRVHQGEKTNYHFVLWYDDDRTILLKHEAYPYELPNIGEPAWVYLSSLRANSLEFHQAIERYLVERPNIKLAFQPGTFQIKMTRELDGIYRRTDAFFCNKEEAQRITESSEEDIKKLMQMLHAKGPKIVSVSDGPKGAYASDGTNMWSMQTYPDPKPPYERTGAGDAFSGTFTAALALGKSVPEALRWGPVNSMSVVQQIGARAGLLTRSQLEEYLAKAPEDYKPKPI</sequence>
<dbReference type="GO" id="GO:0005829">
    <property type="term" value="C:cytosol"/>
    <property type="evidence" value="ECO:0007669"/>
    <property type="project" value="TreeGrafter"/>
</dbReference>
<dbReference type="PANTHER" id="PTHR10584">
    <property type="entry name" value="SUGAR KINASE"/>
    <property type="match status" value="1"/>
</dbReference>
<dbReference type="SUPFAM" id="SSF53613">
    <property type="entry name" value="Ribokinase-like"/>
    <property type="match status" value="1"/>
</dbReference>
<dbReference type="Proteomes" id="UP000178710">
    <property type="component" value="Unassembled WGS sequence"/>
</dbReference>
<evidence type="ECO:0000256" key="2">
    <source>
        <dbReference type="ARBA" id="ARBA00022777"/>
    </source>
</evidence>
<evidence type="ECO:0000313" key="5">
    <source>
        <dbReference type="Proteomes" id="UP000178710"/>
    </source>
</evidence>
<evidence type="ECO:0000313" key="4">
    <source>
        <dbReference type="EMBL" id="OHA02009.1"/>
    </source>
</evidence>
<gene>
    <name evidence="4" type="ORF">A3C12_00025</name>
</gene>